<feature type="chain" id="PRO_5002060745" evidence="1">
    <location>
        <begin position="19"/>
        <end position="46"/>
    </location>
</feature>
<accession>A0A0A9CA35</accession>
<proteinExistence type="predicted"/>
<dbReference type="AlphaFoldDB" id="A0A0A9CA35"/>
<keyword evidence="1" id="KW-0732">Signal</keyword>
<sequence length="46" mass="5520">MLLGSLILMWYLFATVKQKQVQSSSKHWNLNGMKYLNLMPWKILHQ</sequence>
<organism evidence="2">
    <name type="scientific">Arundo donax</name>
    <name type="common">Giant reed</name>
    <name type="synonym">Donax arundinaceus</name>
    <dbReference type="NCBI Taxonomy" id="35708"/>
    <lineage>
        <taxon>Eukaryota</taxon>
        <taxon>Viridiplantae</taxon>
        <taxon>Streptophyta</taxon>
        <taxon>Embryophyta</taxon>
        <taxon>Tracheophyta</taxon>
        <taxon>Spermatophyta</taxon>
        <taxon>Magnoliopsida</taxon>
        <taxon>Liliopsida</taxon>
        <taxon>Poales</taxon>
        <taxon>Poaceae</taxon>
        <taxon>PACMAD clade</taxon>
        <taxon>Arundinoideae</taxon>
        <taxon>Arundineae</taxon>
        <taxon>Arundo</taxon>
    </lineage>
</organism>
<reference evidence="2" key="1">
    <citation type="submission" date="2014-09" db="EMBL/GenBank/DDBJ databases">
        <authorList>
            <person name="Magalhaes I.L.F."/>
            <person name="Oliveira U."/>
            <person name="Santos F.R."/>
            <person name="Vidigal T.H.D.A."/>
            <person name="Brescovit A.D."/>
            <person name="Santos A.J."/>
        </authorList>
    </citation>
    <scope>NUCLEOTIDE SEQUENCE</scope>
    <source>
        <tissue evidence="2">Shoot tissue taken approximately 20 cm above the soil surface</tissue>
    </source>
</reference>
<protein>
    <submittedName>
        <fullName evidence="2">Uncharacterized protein</fullName>
    </submittedName>
</protein>
<feature type="signal peptide" evidence="1">
    <location>
        <begin position="1"/>
        <end position="18"/>
    </location>
</feature>
<reference evidence="2" key="2">
    <citation type="journal article" date="2015" name="Data Brief">
        <title>Shoot transcriptome of the giant reed, Arundo donax.</title>
        <authorList>
            <person name="Barrero R.A."/>
            <person name="Guerrero F.D."/>
            <person name="Moolhuijzen P."/>
            <person name="Goolsby J.A."/>
            <person name="Tidwell J."/>
            <person name="Bellgard S.E."/>
            <person name="Bellgard M.I."/>
        </authorList>
    </citation>
    <scope>NUCLEOTIDE SEQUENCE</scope>
    <source>
        <tissue evidence="2">Shoot tissue taken approximately 20 cm above the soil surface</tissue>
    </source>
</reference>
<evidence type="ECO:0000313" key="2">
    <source>
        <dbReference type="EMBL" id="JAD68382.1"/>
    </source>
</evidence>
<name>A0A0A9CA35_ARUDO</name>
<dbReference type="EMBL" id="GBRH01229513">
    <property type="protein sequence ID" value="JAD68382.1"/>
    <property type="molecule type" value="Transcribed_RNA"/>
</dbReference>
<evidence type="ECO:0000256" key="1">
    <source>
        <dbReference type="SAM" id="SignalP"/>
    </source>
</evidence>